<organism evidence="2">
    <name type="scientific">Rhizophora mucronata</name>
    <name type="common">Asiatic mangrove</name>
    <dbReference type="NCBI Taxonomy" id="61149"/>
    <lineage>
        <taxon>Eukaryota</taxon>
        <taxon>Viridiplantae</taxon>
        <taxon>Streptophyta</taxon>
        <taxon>Embryophyta</taxon>
        <taxon>Tracheophyta</taxon>
        <taxon>Spermatophyta</taxon>
        <taxon>Magnoliopsida</taxon>
        <taxon>eudicotyledons</taxon>
        <taxon>Gunneridae</taxon>
        <taxon>Pentapetalae</taxon>
        <taxon>rosids</taxon>
        <taxon>fabids</taxon>
        <taxon>Malpighiales</taxon>
        <taxon>Rhizophoraceae</taxon>
        <taxon>Rhizophora</taxon>
    </lineage>
</organism>
<feature type="chain" id="PRO_5015177623" evidence="1">
    <location>
        <begin position="19"/>
        <end position="51"/>
    </location>
</feature>
<feature type="signal peptide" evidence="1">
    <location>
        <begin position="1"/>
        <end position="18"/>
    </location>
</feature>
<dbReference type="EMBL" id="GGEC01071719">
    <property type="protein sequence ID" value="MBX52203.1"/>
    <property type="molecule type" value="Transcribed_RNA"/>
</dbReference>
<reference evidence="2" key="1">
    <citation type="submission" date="2018-02" db="EMBL/GenBank/DDBJ databases">
        <title>Rhizophora mucronata_Transcriptome.</title>
        <authorList>
            <person name="Meera S.P."/>
            <person name="Sreeshan A."/>
            <person name="Augustine A."/>
        </authorList>
    </citation>
    <scope>NUCLEOTIDE SEQUENCE</scope>
    <source>
        <tissue evidence="2">Leaf</tissue>
    </source>
</reference>
<sequence>MLLKCWHGLLCTIHLSLIELGHDLMLLGKEISGLIRYFLMATKIRCFCISV</sequence>
<evidence type="ECO:0000256" key="1">
    <source>
        <dbReference type="SAM" id="SignalP"/>
    </source>
</evidence>
<keyword evidence="1" id="KW-0732">Signal</keyword>
<accession>A0A2P2PBZ9</accession>
<name>A0A2P2PBZ9_RHIMU</name>
<dbReference type="AlphaFoldDB" id="A0A2P2PBZ9"/>
<protein>
    <submittedName>
        <fullName evidence="2">Uncharacterized protein</fullName>
    </submittedName>
</protein>
<proteinExistence type="predicted"/>
<evidence type="ECO:0000313" key="2">
    <source>
        <dbReference type="EMBL" id="MBX52203.1"/>
    </source>
</evidence>